<evidence type="ECO:0000313" key="2">
    <source>
        <dbReference type="EMBL" id="KAK4151637.1"/>
    </source>
</evidence>
<name>A0AAN6VHH9_9PEZI</name>
<gene>
    <name evidence="2" type="ORF">C8A00DRAFT_45210</name>
</gene>
<proteinExistence type="predicted"/>
<evidence type="ECO:0000313" key="3">
    <source>
        <dbReference type="Proteomes" id="UP001302745"/>
    </source>
</evidence>
<sequence length="343" mass="38074">MKLKFKVQTASLDKHAPKQKDQSPLASRLTFVNVDRPTQIKSEATQRKIRRHVMKDIGRSRRRGAVRSPGTDQSAITVPRSLPPSIPSYWGDVKVCINFQRLFWAMDMVSEGLLALTMADSAHEFRESLDINLDGTLKQGPQPGQAEPLRQMKQYTESLSLIRVRNRERWTMHMKGLERVVQVSGGVEALDLCPPIRQSLFIVDVLGSLVNDTPPRFQLLPRHSCVLPLAKQPNLYSAQRLLKSTSPLDQTAIVVVDGALRSASQLATLLNHTWDAKRLTLDLLIPGAGSHTIANDTSLCSRGTGPRICPRSAIHRDSHDLGRQSVLCRPSQEPRPATAGAMP</sequence>
<feature type="compositionally biased region" description="Basic and acidic residues" evidence="1">
    <location>
        <begin position="12"/>
        <end position="21"/>
    </location>
</feature>
<protein>
    <submittedName>
        <fullName evidence="2">Uncharacterized protein</fullName>
    </submittedName>
</protein>
<comment type="caution">
    <text evidence="2">The sequence shown here is derived from an EMBL/GenBank/DDBJ whole genome shotgun (WGS) entry which is preliminary data.</text>
</comment>
<reference evidence="2" key="1">
    <citation type="journal article" date="2023" name="Mol. Phylogenet. Evol.">
        <title>Genome-scale phylogeny and comparative genomics of the fungal order Sordariales.</title>
        <authorList>
            <person name="Hensen N."/>
            <person name="Bonometti L."/>
            <person name="Westerberg I."/>
            <person name="Brannstrom I.O."/>
            <person name="Guillou S."/>
            <person name="Cros-Aarteil S."/>
            <person name="Calhoun S."/>
            <person name="Haridas S."/>
            <person name="Kuo A."/>
            <person name="Mondo S."/>
            <person name="Pangilinan J."/>
            <person name="Riley R."/>
            <person name="LaButti K."/>
            <person name="Andreopoulos B."/>
            <person name="Lipzen A."/>
            <person name="Chen C."/>
            <person name="Yan M."/>
            <person name="Daum C."/>
            <person name="Ng V."/>
            <person name="Clum A."/>
            <person name="Steindorff A."/>
            <person name="Ohm R.A."/>
            <person name="Martin F."/>
            <person name="Silar P."/>
            <person name="Natvig D.O."/>
            <person name="Lalanne C."/>
            <person name="Gautier V."/>
            <person name="Ament-Velasquez S.L."/>
            <person name="Kruys A."/>
            <person name="Hutchinson M.I."/>
            <person name="Powell A.J."/>
            <person name="Barry K."/>
            <person name="Miller A.N."/>
            <person name="Grigoriev I.V."/>
            <person name="Debuchy R."/>
            <person name="Gladieux P."/>
            <person name="Hiltunen Thoren M."/>
            <person name="Johannesson H."/>
        </authorList>
    </citation>
    <scope>NUCLEOTIDE SEQUENCE</scope>
    <source>
        <strain evidence="2">CBS 538.74</strain>
    </source>
</reference>
<feature type="region of interest" description="Disordered" evidence="1">
    <location>
        <begin position="1"/>
        <end position="25"/>
    </location>
</feature>
<accession>A0AAN6VHH9</accession>
<organism evidence="2 3">
    <name type="scientific">Chaetomidium leptoderma</name>
    <dbReference type="NCBI Taxonomy" id="669021"/>
    <lineage>
        <taxon>Eukaryota</taxon>
        <taxon>Fungi</taxon>
        <taxon>Dikarya</taxon>
        <taxon>Ascomycota</taxon>
        <taxon>Pezizomycotina</taxon>
        <taxon>Sordariomycetes</taxon>
        <taxon>Sordariomycetidae</taxon>
        <taxon>Sordariales</taxon>
        <taxon>Chaetomiaceae</taxon>
        <taxon>Chaetomidium</taxon>
    </lineage>
</organism>
<dbReference type="Proteomes" id="UP001302745">
    <property type="component" value="Unassembled WGS sequence"/>
</dbReference>
<dbReference type="EMBL" id="MU857007">
    <property type="protein sequence ID" value="KAK4151637.1"/>
    <property type="molecule type" value="Genomic_DNA"/>
</dbReference>
<evidence type="ECO:0000256" key="1">
    <source>
        <dbReference type="SAM" id="MobiDB-lite"/>
    </source>
</evidence>
<keyword evidence="3" id="KW-1185">Reference proteome</keyword>
<dbReference type="AlphaFoldDB" id="A0AAN6VHH9"/>
<reference evidence="2" key="2">
    <citation type="submission" date="2023-05" db="EMBL/GenBank/DDBJ databases">
        <authorList>
            <consortium name="Lawrence Berkeley National Laboratory"/>
            <person name="Steindorff A."/>
            <person name="Hensen N."/>
            <person name="Bonometti L."/>
            <person name="Westerberg I."/>
            <person name="Brannstrom I.O."/>
            <person name="Guillou S."/>
            <person name="Cros-Aarteil S."/>
            <person name="Calhoun S."/>
            <person name="Haridas S."/>
            <person name="Kuo A."/>
            <person name="Mondo S."/>
            <person name="Pangilinan J."/>
            <person name="Riley R."/>
            <person name="Labutti K."/>
            <person name="Andreopoulos B."/>
            <person name="Lipzen A."/>
            <person name="Chen C."/>
            <person name="Yanf M."/>
            <person name="Daum C."/>
            <person name="Ng V."/>
            <person name="Clum A."/>
            <person name="Ohm R."/>
            <person name="Martin F."/>
            <person name="Silar P."/>
            <person name="Natvig D."/>
            <person name="Lalanne C."/>
            <person name="Gautier V."/>
            <person name="Ament-Velasquez S.L."/>
            <person name="Kruys A."/>
            <person name="Hutchinson M.I."/>
            <person name="Powell A.J."/>
            <person name="Barry K."/>
            <person name="Miller A.N."/>
            <person name="Grigoriev I.V."/>
            <person name="Debuchy R."/>
            <person name="Gladieux P."/>
            <person name="Thoren M.H."/>
            <person name="Johannesson H."/>
        </authorList>
    </citation>
    <scope>NUCLEOTIDE SEQUENCE</scope>
    <source>
        <strain evidence="2">CBS 538.74</strain>
    </source>
</reference>